<dbReference type="GO" id="GO:0080043">
    <property type="term" value="F:quercetin 3-O-glucosyltransferase activity"/>
    <property type="evidence" value="ECO:0007669"/>
    <property type="project" value="TreeGrafter"/>
</dbReference>
<dbReference type="InterPro" id="IPR058980">
    <property type="entry name" value="Glyco_transf_N"/>
</dbReference>
<dbReference type="AlphaFoldDB" id="A0A7J6WI86"/>
<comment type="similarity">
    <text evidence="1">Belongs to the UDP-glycosyltransferase family.</text>
</comment>
<dbReference type="Pfam" id="PF26168">
    <property type="entry name" value="Glyco_transf_N"/>
    <property type="match status" value="1"/>
</dbReference>
<dbReference type="SUPFAM" id="SSF53756">
    <property type="entry name" value="UDP-Glycosyltransferase/glycogen phosphorylase"/>
    <property type="match status" value="1"/>
</dbReference>
<evidence type="ECO:0000313" key="3">
    <source>
        <dbReference type="EMBL" id="KAF5197079.1"/>
    </source>
</evidence>
<reference evidence="3 4" key="1">
    <citation type="submission" date="2020-06" db="EMBL/GenBank/DDBJ databases">
        <title>Transcriptomic and genomic resources for Thalictrum thalictroides and T. hernandezii: Facilitating candidate gene discovery in an emerging model plant lineage.</title>
        <authorList>
            <person name="Arias T."/>
            <person name="Riano-Pachon D.M."/>
            <person name="Di Stilio V.S."/>
        </authorList>
    </citation>
    <scope>NUCLEOTIDE SEQUENCE [LARGE SCALE GENOMIC DNA]</scope>
    <source>
        <strain evidence="4">cv. WT478/WT964</strain>
        <tissue evidence="3">Leaves</tissue>
    </source>
</reference>
<evidence type="ECO:0000259" key="2">
    <source>
        <dbReference type="Pfam" id="PF26168"/>
    </source>
</evidence>
<dbReference type="Gene3D" id="3.40.50.2000">
    <property type="entry name" value="Glycogen Phosphorylase B"/>
    <property type="match status" value="1"/>
</dbReference>
<accession>A0A7J6WI86</accession>
<organism evidence="3 4">
    <name type="scientific">Thalictrum thalictroides</name>
    <name type="common">Rue-anemone</name>
    <name type="synonym">Anemone thalictroides</name>
    <dbReference type="NCBI Taxonomy" id="46969"/>
    <lineage>
        <taxon>Eukaryota</taxon>
        <taxon>Viridiplantae</taxon>
        <taxon>Streptophyta</taxon>
        <taxon>Embryophyta</taxon>
        <taxon>Tracheophyta</taxon>
        <taxon>Spermatophyta</taxon>
        <taxon>Magnoliopsida</taxon>
        <taxon>Ranunculales</taxon>
        <taxon>Ranunculaceae</taxon>
        <taxon>Thalictroideae</taxon>
        <taxon>Thalictrum</taxon>
    </lineage>
</organism>
<feature type="domain" description="Glycosyltransferase N-terminal" evidence="2">
    <location>
        <begin position="7"/>
        <end position="44"/>
    </location>
</feature>
<sequence length="165" mass="17976">MGKLPHVLVVPLPAQGHVMPLMKFSYQLVDHGVKVTFINTESVHKKVVSTLLDVEVVKPDNKIRLVAIPDEPIIVKGEEKSIEFISETMAAHLENVINKINASDNEKIDCVVADACLGGILEVAERFGINGAAFWPASLGFLACMLHFPKLVEAGEVDDNGTYTN</sequence>
<proteinExistence type="inferred from homology"/>
<dbReference type="Proteomes" id="UP000554482">
    <property type="component" value="Unassembled WGS sequence"/>
</dbReference>
<name>A0A7J6WI86_THATH</name>
<dbReference type="EMBL" id="JABWDY010015123">
    <property type="protein sequence ID" value="KAF5197079.1"/>
    <property type="molecule type" value="Genomic_DNA"/>
</dbReference>
<keyword evidence="3" id="KW-0808">Transferase</keyword>
<protein>
    <submittedName>
        <fullName evidence="3">Udp-glycosyltransferase 83a1-like</fullName>
    </submittedName>
</protein>
<evidence type="ECO:0000313" key="4">
    <source>
        <dbReference type="Proteomes" id="UP000554482"/>
    </source>
</evidence>
<keyword evidence="4" id="KW-1185">Reference proteome</keyword>
<comment type="caution">
    <text evidence="3">The sequence shown here is derived from an EMBL/GenBank/DDBJ whole genome shotgun (WGS) entry which is preliminary data.</text>
</comment>
<gene>
    <name evidence="3" type="ORF">FRX31_013334</name>
</gene>
<dbReference type="PANTHER" id="PTHR11926">
    <property type="entry name" value="GLUCOSYL/GLUCURONOSYL TRANSFERASES"/>
    <property type="match status" value="1"/>
</dbReference>
<dbReference type="PANTHER" id="PTHR11926:SF1412">
    <property type="entry name" value="UDP-GLYCOSYLTRANSFERASE 83A1-LIKE"/>
    <property type="match status" value="1"/>
</dbReference>
<dbReference type="OrthoDB" id="5835829at2759"/>
<dbReference type="GO" id="GO:0080044">
    <property type="term" value="F:quercetin 7-O-glucosyltransferase activity"/>
    <property type="evidence" value="ECO:0007669"/>
    <property type="project" value="TreeGrafter"/>
</dbReference>
<evidence type="ECO:0000256" key="1">
    <source>
        <dbReference type="ARBA" id="ARBA00009995"/>
    </source>
</evidence>